<reference evidence="3" key="1">
    <citation type="submission" date="2016-10" db="EMBL/GenBank/DDBJ databases">
        <authorList>
            <person name="Varghese N."/>
            <person name="Submissions S."/>
        </authorList>
    </citation>
    <scope>NUCLEOTIDE SEQUENCE [LARGE SCALE GENOMIC DNA]</scope>
    <source>
        <strain evidence="3">DSM 100420</strain>
    </source>
</reference>
<dbReference type="InterPro" id="IPR029024">
    <property type="entry name" value="TerB-like"/>
</dbReference>
<feature type="transmembrane region" description="Helical" evidence="1">
    <location>
        <begin position="50"/>
        <end position="69"/>
    </location>
</feature>
<dbReference type="SUPFAM" id="SSF158682">
    <property type="entry name" value="TerB-like"/>
    <property type="match status" value="1"/>
</dbReference>
<dbReference type="EMBL" id="FNPX01000014">
    <property type="protein sequence ID" value="SDZ42167.1"/>
    <property type="molecule type" value="Genomic_DNA"/>
</dbReference>
<evidence type="ECO:0000256" key="1">
    <source>
        <dbReference type="SAM" id="Phobius"/>
    </source>
</evidence>
<sequence>MSNYLTVLGVAAAAVWPALALATTPREEQEALLGPLTEPLWQLFEGLNRLLPWIGGCLAVIAIVLLVAHRLRLHRRATRVAISGLRNGPRFRVVDAMCHAIWKASKIDETRLARALEIARNTTEMDFTKEHLREIAIRADRVIVPTNFLWMRDGLTASERMVIFNASVSVLLAGGPLSRSDRAFLRTVARGLGLGHKDLRDLAALITA</sequence>
<keyword evidence="1" id="KW-0812">Transmembrane</keyword>
<evidence type="ECO:0000313" key="3">
    <source>
        <dbReference type="Proteomes" id="UP000198914"/>
    </source>
</evidence>
<keyword evidence="1" id="KW-1133">Transmembrane helix</keyword>
<dbReference type="AlphaFoldDB" id="A0A1H3SWV8"/>
<protein>
    <recommendedName>
        <fullName evidence="4">Tellurite resistance protein TerB</fullName>
    </recommendedName>
</protein>
<organism evidence="2 3">
    <name type="scientific">Jannaschia faecimaris</name>
    <dbReference type="NCBI Taxonomy" id="1244108"/>
    <lineage>
        <taxon>Bacteria</taxon>
        <taxon>Pseudomonadati</taxon>
        <taxon>Pseudomonadota</taxon>
        <taxon>Alphaproteobacteria</taxon>
        <taxon>Rhodobacterales</taxon>
        <taxon>Roseobacteraceae</taxon>
        <taxon>Jannaschia</taxon>
    </lineage>
</organism>
<dbReference type="RefSeq" id="WP_092646958.1">
    <property type="nucleotide sequence ID" value="NZ_FNPX01000014.1"/>
</dbReference>
<evidence type="ECO:0008006" key="4">
    <source>
        <dbReference type="Google" id="ProtNLM"/>
    </source>
</evidence>
<evidence type="ECO:0000313" key="2">
    <source>
        <dbReference type="EMBL" id="SDZ42167.1"/>
    </source>
</evidence>
<keyword evidence="1" id="KW-0472">Membrane</keyword>
<proteinExistence type="predicted"/>
<name>A0A1H3SWV8_9RHOB</name>
<gene>
    <name evidence="2" type="ORF">SAMN05444004_1148</name>
</gene>
<accession>A0A1H3SWV8</accession>
<dbReference type="OrthoDB" id="7659174at2"/>
<dbReference type="Proteomes" id="UP000198914">
    <property type="component" value="Unassembled WGS sequence"/>
</dbReference>
<keyword evidence="3" id="KW-1185">Reference proteome</keyword>